<dbReference type="RefSeq" id="WP_143184664.1">
    <property type="nucleotide sequence ID" value="NZ_FQYR01000005.1"/>
</dbReference>
<dbReference type="PANTHER" id="PTHR42701">
    <property type="entry name" value="IMIDAZOLE GLYCEROL PHOSPHATE SYNTHASE SUBUNIT HISH"/>
    <property type="match status" value="1"/>
</dbReference>
<evidence type="ECO:0000256" key="2">
    <source>
        <dbReference type="ARBA" id="ARBA00011152"/>
    </source>
</evidence>
<evidence type="ECO:0000256" key="5">
    <source>
        <dbReference type="ARBA" id="ARBA00022962"/>
    </source>
</evidence>
<keyword evidence="3 10" id="KW-0028">Amino-acid biosynthesis</keyword>
<dbReference type="EMBL" id="FQYR01000005">
    <property type="protein sequence ID" value="SHK04375.1"/>
    <property type="molecule type" value="Genomic_DNA"/>
</dbReference>
<gene>
    <name evidence="10" type="primary">hisH</name>
    <name evidence="13" type="ORF">SAMN02745181_3110</name>
</gene>
<proteinExistence type="inferred from homology"/>
<dbReference type="UniPathway" id="UPA00031">
    <property type="reaction ID" value="UER00010"/>
</dbReference>
<evidence type="ECO:0000256" key="8">
    <source>
        <dbReference type="ARBA" id="ARBA00047838"/>
    </source>
</evidence>
<keyword evidence="10" id="KW-0963">Cytoplasm</keyword>
<dbReference type="PANTHER" id="PTHR42701:SF1">
    <property type="entry name" value="IMIDAZOLE GLYCEROL PHOSPHATE SYNTHASE SUBUNIT HISH"/>
    <property type="match status" value="1"/>
</dbReference>
<keyword evidence="5 10" id="KW-0315">Glutamine amidotransferase</keyword>
<dbReference type="GO" id="GO:0000105">
    <property type="term" value="P:L-histidine biosynthetic process"/>
    <property type="evidence" value="ECO:0007669"/>
    <property type="project" value="UniProtKB-UniRule"/>
</dbReference>
<evidence type="ECO:0000256" key="10">
    <source>
        <dbReference type="HAMAP-Rule" id="MF_00278"/>
    </source>
</evidence>
<dbReference type="FunCoup" id="A0A1M6P8V5">
    <property type="interactions" value="281"/>
</dbReference>
<dbReference type="GO" id="GO:0000107">
    <property type="term" value="F:imidazoleglycerol-phosphate synthase activity"/>
    <property type="evidence" value="ECO:0007669"/>
    <property type="project" value="UniProtKB-UniRule"/>
</dbReference>
<dbReference type="CDD" id="cd01748">
    <property type="entry name" value="GATase1_IGP_Synthase"/>
    <property type="match status" value="1"/>
</dbReference>
<evidence type="ECO:0000256" key="9">
    <source>
        <dbReference type="ARBA" id="ARBA00049534"/>
    </source>
</evidence>
<feature type="active site" evidence="10 11">
    <location>
        <position position="188"/>
    </location>
</feature>
<comment type="pathway">
    <text evidence="1 10">Amino-acid biosynthesis; L-histidine biosynthesis; L-histidine from 5-phospho-alpha-D-ribose 1-diphosphate: step 5/9.</text>
</comment>
<feature type="active site" evidence="10 11">
    <location>
        <position position="186"/>
    </location>
</feature>
<evidence type="ECO:0000256" key="1">
    <source>
        <dbReference type="ARBA" id="ARBA00005091"/>
    </source>
</evidence>
<dbReference type="OrthoDB" id="9807137at2"/>
<evidence type="ECO:0000256" key="3">
    <source>
        <dbReference type="ARBA" id="ARBA00022605"/>
    </source>
</evidence>
<dbReference type="STRING" id="1123071.SAMN02745181_3110"/>
<feature type="active site" description="Nucleophile" evidence="10 11">
    <location>
        <position position="80"/>
    </location>
</feature>
<evidence type="ECO:0000256" key="11">
    <source>
        <dbReference type="PIRSR" id="PIRSR000495-1"/>
    </source>
</evidence>
<dbReference type="InterPro" id="IPR010139">
    <property type="entry name" value="Imidazole-glycPsynth_HisH"/>
</dbReference>
<dbReference type="PROSITE" id="PS51273">
    <property type="entry name" value="GATASE_TYPE_1"/>
    <property type="match status" value="1"/>
</dbReference>
<dbReference type="PIRSF" id="PIRSF000495">
    <property type="entry name" value="Amidotransf_hisH"/>
    <property type="match status" value="1"/>
</dbReference>
<keyword evidence="6 10" id="KW-0368">Histidine biosynthesis</keyword>
<comment type="function">
    <text evidence="10">IGPS catalyzes the conversion of PRFAR and glutamine to IGP, AICAR and glutamate. The HisH subunit catalyzes the hydrolysis of glutamine to glutamate and ammonia as part of the synthesis of IGP and AICAR. The resulting ammonia molecule is channeled to the active site of HisF.</text>
</comment>
<dbReference type="GO" id="GO:0016829">
    <property type="term" value="F:lyase activity"/>
    <property type="evidence" value="ECO:0007669"/>
    <property type="project" value="UniProtKB-KW"/>
</dbReference>
<accession>A0A1M6P8V5</accession>
<dbReference type="InterPro" id="IPR017926">
    <property type="entry name" value="GATASE"/>
</dbReference>
<evidence type="ECO:0000256" key="6">
    <source>
        <dbReference type="ARBA" id="ARBA00023102"/>
    </source>
</evidence>
<dbReference type="EC" id="4.3.2.10" evidence="10"/>
<evidence type="ECO:0000313" key="14">
    <source>
        <dbReference type="Proteomes" id="UP000184510"/>
    </source>
</evidence>
<keyword evidence="13" id="KW-0808">Transferase</keyword>
<protein>
    <recommendedName>
        <fullName evidence="10">Imidazole glycerol phosphate synthase subunit HisH</fullName>
        <ecNumber evidence="10">4.3.2.10</ecNumber>
    </recommendedName>
    <alternativeName>
        <fullName evidence="10">IGP synthase glutaminase subunit</fullName>
        <ecNumber evidence="10">3.5.1.2</ecNumber>
    </alternativeName>
    <alternativeName>
        <fullName evidence="10">IGP synthase subunit HisH</fullName>
    </alternativeName>
    <alternativeName>
        <fullName evidence="10">ImGP synthase subunit HisH</fullName>
        <shortName evidence="10">IGPS subunit HisH</shortName>
    </alternativeName>
</protein>
<evidence type="ECO:0000259" key="12">
    <source>
        <dbReference type="Pfam" id="PF00117"/>
    </source>
</evidence>
<dbReference type="NCBIfam" id="TIGR01855">
    <property type="entry name" value="IMP_synth_hisH"/>
    <property type="match status" value="1"/>
</dbReference>
<evidence type="ECO:0000256" key="4">
    <source>
        <dbReference type="ARBA" id="ARBA00022801"/>
    </source>
</evidence>
<dbReference type="Proteomes" id="UP000184510">
    <property type="component" value="Unassembled WGS sequence"/>
</dbReference>
<comment type="catalytic activity">
    <reaction evidence="9 10">
        <text>L-glutamine + H2O = L-glutamate + NH4(+)</text>
        <dbReference type="Rhea" id="RHEA:15889"/>
        <dbReference type="ChEBI" id="CHEBI:15377"/>
        <dbReference type="ChEBI" id="CHEBI:28938"/>
        <dbReference type="ChEBI" id="CHEBI:29985"/>
        <dbReference type="ChEBI" id="CHEBI:58359"/>
        <dbReference type="EC" id="3.5.1.2"/>
    </reaction>
</comment>
<dbReference type="HAMAP" id="MF_00278">
    <property type="entry name" value="HisH"/>
    <property type="match status" value="1"/>
</dbReference>
<comment type="subunit">
    <text evidence="2 10">Heterodimer of HisH and HisF.</text>
</comment>
<evidence type="ECO:0000256" key="7">
    <source>
        <dbReference type="ARBA" id="ARBA00023239"/>
    </source>
</evidence>
<dbReference type="GO" id="GO:0004359">
    <property type="term" value="F:glutaminase activity"/>
    <property type="evidence" value="ECO:0007669"/>
    <property type="project" value="UniProtKB-EC"/>
</dbReference>
<sequence length="205" mass="22606">MKIGIIDYGAGNLQSVLNAFHALEADAVLITSPEELTDITHLVLPGQGEFGDCARKLEASGMTGSIKDWITADKPFLGICVGYQLLFEGSDESPETPGLGIFKGQNVRFEQEPGLKIPHMGWNAVKPTHPDHPMWNGLDQLPYFYYVHSYFPKAEEKEWIACTTEYGSQIFDGAVARGKLIATQFHPEKSQHAGLQLLKNFLALG</sequence>
<comment type="subcellular location">
    <subcellularLocation>
        <location evidence="10">Cytoplasm</location>
    </subcellularLocation>
</comment>
<dbReference type="Pfam" id="PF00117">
    <property type="entry name" value="GATase"/>
    <property type="match status" value="1"/>
</dbReference>
<keyword evidence="14" id="KW-1185">Reference proteome</keyword>
<keyword evidence="4 10" id="KW-0378">Hydrolase</keyword>
<dbReference type="GO" id="GO:0005737">
    <property type="term" value="C:cytoplasm"/>
    <property type="evidence" value="ECO:0007669"/>
    <property type="project" value="UniProtKB-SubCell"/>
</dbReference>
<organism evidence="13 14">
    <name type="scientific">Rubritalea squalenifaciens DSM 18772</name>
    <dbReference type="NCBI Taxonomy" id="1123071"/>
    <lineage>
        <taxon>Bacteria</taxon>
        <taxon>Pseudomonadati</taxon>
        <taxon>Verrucomicrobiota</taxon>
        <taxon>Verrucomicrobiia</taxon>
        <taxon>Verrucomicrobiales</taxon>
        <taxon>Rubritaleaceae</taxon>
        <taxon>Rubritalea</taxon>
    </lineage>
</organism>
<comment type="catalytic activity">
    <reaction evidence="8 10">
        <text>5-[(5-phospho-1-deoxy-D-ribulos-1-ylimino)methylamino]-1-(5-phospho-beta-D-ribosyl)imidazole-4-carboxamide + L-glutamine = D-erythro-1-(imidazol-4-yl)glycerol 3-phosphate + 5-amino-1-(5-phospho-beta-D-ribosyl)imidazole-4-carboxamide + L-glutamate + H(+)</text>
        <dbReference type="Rhea" id="RHEA:24793"/>
        <dbReference type="ChEBI" id="CHEBI:15378"/>
        <dbReference type="ChEBI" id="CHEBI:29985"/>
        <dbReference type="ChEBI" id="CHEBI:58278"/>
        <dbReference type="ChEBI" id="CHEBI:58359"/>
        <dbReference type="ChEBI" id="CHEBI:58475"/>
        <dbReference type="ChEBI" id="CHEBI:58525"/>
        <dbReference type="EC" id="4.3.2.10"/>
    </reaction>
</comment>
<keyword evidence="7 10" id="KW-0456">Lyase</keyword>
<dbReference type="Gene3D" id="3.40.50.880">
    <property type="match status" value="1"/>
</dbReference>
<dbReference type="InterPro" id="IPR029062">
    <property type="entry name" value="Class_I_gatase-like"/>
</dbReference>
<feature type="domain" description="Glutamine amidotransferase" evidence="12">
    <location>
        <begin position="5"/>
        <end position="202"/>
    </location>
</feature>
<dbReference type="EC" id="3.5.1.2" evidence="10"/>
<dbReference type="SUPFAM" id="SSF52317">
    <property type="entry name" value="Class I glutamine amidotransferase-like"/>
    <property type="match status" value="1"/>
</dbReference>
<dbReference type="AlphaFoldDB" id="A0A1M6P8V5"/>
<dbReference type="InParanoid" id="A0A1M6P8V5"/>
<evidence type="ECO:0000313" key="13">
    <source>
        <dbReference type="EMBL" id="SHK04375.1"/>
    </source>
</evidence>
<reference evidence="13 14" key="1">
    <citation type="submission" date="2016-11" db="EMBL/GenBank/DDBJ databases">
        <authorList>
            <person name="Jaros S."/>
            <person name="Januszkiewicz K."/>
            <person name="Wedrychowicz H."/>
        </authorList>
    </citation>
    <scope>NUCLEOTIDE SEQUENCE [LARGE SCALE GENOMIC DNA]</scope>
    <source>
        <strain evidence="13 14">DSM 18772</strain>
    </source>
</reference>
<name>A0A1M6P8V5_9BACT</name>